<dbReference type="AlphaFoldDB" id="A0A921MPB5"/>
<feature type="domain" description="Cobalamin adenosyltransferase-like" evidence="4">
    <location>
        <begin position="71"/>
        <end position="232"/>
    </location>
</feature>
<dbReference type="PIRSF" id="PIRSF012294">
    <property type="entry name" value="ATR_EutT"/>
    <property type="match status" value="1"/>
</dbReference>
<comment type="caution">
    <text evidence="5">The sequence shown here is derived from an EMBL/GenBank/DDBJ whole genome shotgun (WGS) entry which is preliminary data.</text>
</comment>
<evidence type="ECO:0000256" key="1">
    <source>
        <dbReference type="ARBA" id="ARBA00022679"/>
    </source>
</evidence>
<dbReference type="InterPro" id="IPR036451">
    <property type="entry name" value="CblAdoTrfase-like_sf"/>
</dbReference>
<dbReference type="GO" id="GO:0008817">
    <property type="term" value="F:corrinoid adenosyltransferase activity"/>
    <property type="evidence" value="ECO:0007669"/>
    <property type="project" value="InterPro"/>
</dbReference>
<evidence type="ECO:0000313" key="5">
    <source>
        <dbReference type="EMBL" id="HJG87671.1"/>
    </source>
</evidence>
<dbReference type="GO" id="GO:0005524">
    <property type="term" value="F:ATP binding"/>
    <property type="evidence" value="ECO:0007669"/>
    <property type="project" value="UniProtKB-KW"/>
</dbReference>
<dbReference type="GO" id="GO:0006580">
    <property type="term" value="P:ethanolamine metabolic process"/>
    <property type="evidence" value="ECO:0007669"/>
    <property type="project" value="InterPro"/>
</dbReference>
<dbReference type="SUPFAM" id="SSF89028">
    <property type="entry name" value="Cobalamin adenosyltransferase-like"/>
    <property type="match status" value="1"/>
</dbReference>
<evidence type="ECO:0000259" key="4">
    <source>
        <dbReference type="Pfam" id="PF01923"/>
    </source>
</evidence>
<protein>
    <submittedName>
        <fullName evidence="5">ATP-binding protein</fullName>
    </submittedName>
</protein>
<reference evidence="5" key="1">
    <citation type="journal article" date="2021" name="PeerJ">
        <title>Extensive microbial diversity within the chicken gut microbiome revealed by metagenomics and culture.</title>
        <authorList>
            <person name="Gilroy R."/>
            <person name="Ravi A."/>
            <person name="Getino M."/>
            <person name="Pursley I."/>
            <person name="Horton D.L."/>
            <person name="Alikhan N.F."/>
            <person name="Baker D."/>
            <person name="Gharbi K."/>
            <person name="Hall N."/>
            <person name="Watson M."/>
            <person name="Adriaenssens E.M."/>
            <person name="Foster-Nyarko E."/>
            <person name="Jarju S."/>
            <person name="Secka A."/>
            <person name="Antonio M."/>
            <person name="Oren A."/>
            <person name="Chaudhuri R.R."/>
            <person name="La Ragione R."/>
            <person name="Hildebrand F."/>
            <person name="Pallen M.J."/>
        </authorList>
    </citation>
    <scope>NUCLEOTIDE SEQUENCE</scope>
    <source>
        <strain evidence="5">CHK179-5677</strain>
    </source>
</reference>
<organism evidence="5 6">
    <name type="scientific">Pseudoflavonifractor capillosus</name>
    <dbReference type="NCBI Taxonomy" id="106588"/>
    <lineage>
        <taxon>Bacteria</taxon>
        <taxon>Bacillati</taxon>
        <taxon>Bacillota</taxon>
        <taxon>Clostridia</taxon>
        <taxon>Eubacteriales</taxon>
        <taxon>Oscillospiraceae</taxon>
        <taxon>Pseudoflavonifractor</taxon>
    </lineage>
</organism>
<dbReference type="InterPro" id="IPR016030">
    <property type="entry name" value="CblAdoTrfase-like"/>
</dbReference>
<dbReference type="InterPro" id="IPR009194">
    <property type="entry name" value="AdoTrfase_EutT"/>
</dbReference>
<keyword evidence="3 5" id="KW-0067">ATP-binding</keyword>
<keyword evidence="1" id="KW-0808">Transferase</keyword>
<evidence type="ECO:0000313" key="6">
    <source>
        <dbReference type="Proteomes" id="UP000760668"/>
    </source>
</evidence>
<name>A0A921MPB5_9FIRM</name>
<dbReference type="Gene3D" id="1.20.1200.10">
    <property type="entry name" value="Cobalamin adenosyltransferase-like"/>
    <property type="match status" value="1"/>
</dbReference>
<gene>
    <name evidence="5" type="ORF">K8V01_11750</name>
</gene>
<dbReference type="RefSeq" id="WP_295369460.1">
    <property type="nucleotide sequence ID" value="NZ_DYUC01000116.1"/>
</dbReference>
<dbReference type="EMBL" id="DYUC01000116">
    <property type="protein sequence ID" value="HJG87671.1"/>
    <property type="molecule type" value="Genomic_DNA"/>
</dbReference>
<proteinExistence type="predicted"/>
<dbReference type="GO" id="GO:0009236">
    <property type="term" value="P:cobalamin biosynthetic process"/>
    <property type="evidence" value="ECO:0007669"/>
    <property type="project" value="InterPro"/>
</dbReference>
<reference evidence="5" key="2">
    <citation type="submission" date="2021-09" db="EMBL/GenBank/DDBJ databases">
        <authorList>
            <person name="Gilroy R."/>
        </authorList>
    </citation>
    <scope>NUCLEOTIDE SEQUENCE</scope>
    <source>
        <strain evidence="5">CHK179-5677</strain>
    </source>
</reference>
<accession>A0A921MPB5</accession>
<evidence type="ECO:0000256" key="3">
    <source>
        <dbReference type="ARBA" id="ARBA00022840"/>
    </source>
</evidence>
<sequence length="243" mass="26986">MALLTEEDVRRMSNGGARGPVAVRAGEVLTPAARDWLREKGVEVVYPQGSSGEPVERPRYRTVSGAVLAEKPEHMTHLKGNILVDKDHPRIAFRGCIDSLEAEILLAQQACAGAGCPALAQELEEVLAFVRRFIRFDVLDEPVGEIALCGYGPDELREYSHYPEKHLGQPHFMPHYTDSAAILAVNKVRTEVRRTELAAYAAFRDADGGVKRPDIILGLNRLSSLMWIMMIKLKAGKYPREVK</sequence>
<evidence type="ECO:0000256" key="2">
    <source>
        <dbReference type="ARBA" id="ARBA00022741"/>
    </source>
</evidence>
<dbReference type="Proteomes" id="UP000760668">
    <property type="component" value="Unassembled WGS sequence"/>
</dbReference>
<dbReference type="Pfam" id="PF01923">
    <property type="entry name" value="Cob_adeno_trans"/>
    <property type="match status" value="1"/>
</dbReference>
<keyword evidence="2" id="KW-0547">Nucleotide-binding</keyword>